<dbReference type="PANTHER" id="PTHR13609">
    <property type="entry name" value="UBIQUITIN DOMAIN CONTAINING 1 PROTEIN-RELATED"/>
    <property type="match status" value="1"/>
</dbReference>
<dbReference type="SUPFAM" id="SSF54236">
    <property type="entry name" value="Ubiquitin-like"/>
    <property type="match status" value="1"/>
</dbReference>
<keyword evidence="4" id="KW-1185">Reference proteome</keyword>
<reference evidence="3 4" key="1">
    <citation type="journal article" date="2019" name="Sci. Rep.">
        <title>Comparative genomics of chytrid fungi reveal insights into the obligate biotrophic and pathogenic lifestyle of Synchytrium endobioticum.</title>
        <authorList>
            <person name="van de Vossenberg B.T.L.H."/>
            <person name="Warris S."/>
            <person name="Nguyen H.D.T."/>
            <person name="van Gent-Pelzer M.P.E."/>
            <person name="Joly D.L."/>
            <person name="van de Geest H.C."/>
            <person name="Bonants P.J.M."/>
            <person name="Smith D.S."/>
            <person name="Levesque C.A."/>
            <person name="van der Lee T.A.J."/>
        </authorList>
    </citation>
    <scope>NUCLEOTIDE SEQUENCE [LARGE SCALE GENOMIC DNA]</scope>
    <source>
        <strain evidence="3 4">JEL517</strain>
    </source>
</reference>
<feature type="compositionally biased region" description="Polar residues" evidence="1">
    <location>
        <begin position="134"/>
        <end position="147"/>
    </location>
</feature>
<evidence type="ECO:0000313" key="3">
    <source>
        <dbReference type="EMBL" id="TPX34161.1"/>
    </source>
</evidence>
<dbReference type="PROSITE" id="PS50053">
    <property type="entry name" value="UBIQUITIN_2"/>
    <property type="match status" value="1"/>
</dbReference>
<accession>A0A507C3W8</accession>
<feature type="compositionally biased region" description="Polar residues" evidence="1">
    <location>
        <begin position="156"/>
        <end position="179"/>
    </location>
</feature>
<dbReference type="OrthoDB" id="1640476at2759"/>
<dbReference type="InterPro" id="IPR039869">
    <property type="entry name" value="UBTD1/2"/>
</dbReference>
<dbReference type="Gene3D" id="3.10.20.90">
    <property type="entry name" value="Phosphatidylinositol 3-kinase Catalytic Subunit, Chain A, domain 1"/>
    <property type="match status" value="1"/>
</dbReference>
<gene>
    <name evidence="3" type="ORF">SmJEL517_g03090</name>
</gene>
<dbReference type="AlphaFoldDB" id="A0A507C3W8"/>
<evidence type="ECO:0000313" key="4">
    <source>
        <dbReference type="Proteomes" id="UP000319731"/>
    </source>
</evidence>
<feature type="region of interest" description="Disordered" evidence="1">
    <location>
        <begin position="1"/>
        <end position="33"/>
    </location>
</feature>
<protein>
    <recommendedName>
        <fullName evidence="2">Ubiquitin-like domain-containing protein</fullName>
    </recommendedName>
</protein>
<dbReference type="Proteomes" id="UP000319731">
    <property type="component" value="Unassembled WGS sequence"/>
</dbReference>
<dbReference type="InterPro" id="IPR038169">
    <property type="entry name" value="DC-UbP/UBTD2_N_sf"/>
</dbReference>
<organism evidence="3 4">
    <name type="scientific">Synchytrium microbalum</name>
    <dbReference type="NCBI Taxonomy" id="1806994"/>
    <lineage>
        <taxon>Eukaryota</taxon>
        <taxon>Fungi</taxon>
        <taxon>Fungi incertae sedis</taxon>
        <taxon>Chytridiomycota</taxon>
        <taxon>Chytridiomycota incertae sedis</taxon>
        <taxon>Chytridiomycetes</taxon>
        <taxon>Synchytriales</taxon>
        <taxon>Synchytriaceae</taxon>
        <taxon>Synchytrium</taxon>
    </lineage>
</organism>
<dbReference type="InterPro" id="IPR029071">
    <property type="entry name" value="Ubiquitin-like_domsf"/>
</dbReference>
<feature type="compositionally biased region" description="Basic and acidic residues" evidence="1">
    <location>
        <begin position="7"/>
        <end position="19"/>
    </location>
</feature>
<dbReference type="GeneID" id="42004315"/>
<name>A0A507C3W8_9FUNG</name>
<dbReference type="Pfam" id="PF16455">
    <property type="entry name" value="UBD"/>
    <property type="match status" value="1"/>
</dbReference>
<evidence type="ECO:0000256" key="1">
    <source>
        <dbReference type="SAM" id="MobiDB-lite"/>
    </source>
</evidence>
<evidence type="ECO:0000259" key="2">
    <source>
        <dbReference type="PROSITE" id="PS50053"/>
    </source>
</evidence>
<dbReference type="InterPro" id="IPR032752">
    <property type="entry name" value="DC-UbP/UBTD2_N"/>
</dbReference>
<comment type="caution">
    <text evidence="3">The sequence shown here is derived from an EMBL/GenBank/DDBJ whole genome shotgun (WGS) entry which is preliminary data.</text>
</comment>
<feature type="region of interest" description="Disordered" evidence="1">
    <location>
        <begin position="128"/>
        <end position="179"/>
    </location>
</feature>
<dbReference type="RefSeq" id="XP_031024958.1">
    <property type="nucleotide sequence ID" value="XM_031169018.1"/>
</dbReference>
<feature type="domain" description="Ubiquitin-like" evidence="2">
    <location>
        <begin position="181"/>
        <end position="255"/>
    </location>
</feature>
<dbReference type="Gene3D" id="1.20.225.20">
    <property type="entry name" value="Ub domain-containing protein, DC-UbP/UBTD2, N-terminal domain"/>
    <property type="match status" value="1"/>
</dbReference>
<dbReference type="InterPro" id="IPR000626">
    <property type="entry name" value="Ubiquitin-like_dom"/>
</dbReference>
<sequence length="255" mass="27866">MGACTSSRRESTSRRRETGRQPSYNGGNTPLKPKKALAEWSHTTPLTKIQLTSMRNQFWDTQPSYSGRIEIWQALRAAAEASNLELAQAIVDSASISVPSGSLEDGAYDELGNLYVIPNYCITDPTNLLREDNNPSSQTKLRFSKSQRVGEDTFIDGSNDTVTPDPSKGSPSRETSSPTKMKVIARLSTNQDVTLNLSPEDTFETIEQGVRSSPQVNGTSITRVRFFFMGKPISPTTILSAAKVGNNSVVQVMIA</sequence>
<proteinExistence type="predicted"/>
<dbReference type="EMBL" id="QEAO01000015">
    <property type="protein sequence ID" value="TPX34161.1"/>
    <property type="molecule type" value="Genomic_DNA"/>
</dbReference>